<dbReference type="EC" id="2.7.7.7" evidence="2 18"/>
<reference evidence="20 21" key="1">
    <citation type="submission" date="2020-04" db="EMBL/GenBank/DDBJ databases">
        <title>Draft genome of Leeia sp. IMCC25680.</title>
        <authorList>
            <person name="Song J."/>
            <person name="Cho J.-C."/>
        </authorList>
    </citation>
    <scope>NUCLEOTIDE SEQUENCE [LARGE SCALE GENOMIC DNA]</scope>
    <source>
        <strain evidence="20 21">IMCC25680</strain>
    </source>
</reference>
<proteinExistence type="predicted"/>
<keyword evidence="6 18" id="KW-0235">DNA replication</keyword>
<feature type="binding site" evidence="16">
    <location>
        <position position="9"/>
    </location>
    <ligand>
        <name>substrate</name>
    </ligand>
</feature>
<name>A0A847S1M4_9NEIS</name>
<keyword evidence="11 17" id="KW-0460">Magnesium</keyword>
<dbReference type="GO" id="GO:0003887">
    <property type="term" value="F:DNA-directed DNA polymerase activity"/>
    <property type="evidence" value="ECO:0007669"/>
    <property type="project" value="UniProtKB-KW"/>
</dbReference>
<dbReference type="PANTHER" id="PTHR30231:SF41">
    <property type="entry name" value="DNA POLYMERASE III SUBUNIT EPSILON"/>
    <property type="match status" value="1"/>
</dbReference>
<dbReference type="RefSeq" id="WP_168875300.1">
    <property type="nucleotide sequence ID" value="NZ_JABAIM010000001.1"/>
</dbReference>
<evidence type="ECO:0000313" key="20">
    <source>
        <dbReference type="EMBL" id="NLR73633.1"/>
    </source>
</evidence>
<evidence type="ECO:0000256" key="3">
    <source>
        <dbReference type="ARBA" id="ARBA00020352"/>
    </source>
</evidence>
<dbReference type="GO" id="GO:0003677">
    <property type="term" value="F:DNA binding"/>
    <property type="evidence" value="ECO:0007669"/>
    <property type="project" value="InterPro"/>
</dbReference>
<dbReference type="InterPro" id="IPR036397">
    <property type="entry name" value="RNaseH_sf"/>
</dbReference>
<dbReference type="GO" id="GO:0008408">
    <property type="term" value="F:3'-5' exonuclease activity"/>
    <property type="evidence" value="ECO:0007669"/>
    <property type="project" value="TreeGrafter"/>
</dbReference>
<organism evidence="20 21">
    <name type="scientific">Leeia aquatica</name>
    <dbReference type="NCBI Taxonomy" id="2725557"/>
    <lineage>
        <taxon>Bacteria</taxon>
        <taxon>Pseudomonadati</taxon>
        <taxon>Pseudomonadota</taxon>
        <taxon>Betaproteobacteria</taxon>
        <taxon>Neisseriales</taxon>
        <taxon>Leeiaceae</taxon>
        <taxon>Leeia</taxon>
    </lineage>
</organism>
<evidence type="ECO:0000256" key="2">
    <source>
        <dbReference type="ARBA" id="ARBA00012417"/>
    </source>
</evidence>
<feature type="domain" description="Exonuclease" evidence="19">
    <location>
        <begin position="2"/>
        <end position="174"/>
    </location>
</feature>
<dbReference type="GO" id="GO:0005829">
    <property type="term" value="C:cytosol"/>
    <property type="evidence" value="ECO:0007669"/>
    <property type="project" value="TreeGrafter"/>
</dbReference>
<evidence type="ECO:0000256" key="11">
    <source>
        <dbReference type="ARBA" id="ARBA00022842"/>
    </source>
</evidence>
<dbReference type="Pfam" id="PF00929">
    <property type="entry name" value="RNase_T"/>
    <property type="match status" value="1"/>
</dbReference>
<comment type="catalytic activity">
    <reaction evidence="14 18">
        <text>DNA(n) + a 2'-deoxyribonucleoside 5'-triphosphate = DNA(n+1) + diphosphate</text>
        <dbReference type="Rhea" id="RHEA:22508"/>
        <dbReference type="Rhea" id="RHEA-COMP:17339"/>
        <dbReference type="Rhea" id="RHEA-COMP:17340"/>
        <dbReference type="ChEBI" id="CHEBI:33019"/>
        <dbReference type="ChEBI" id="CHEBI:61560"/>
        <dbReference type="ChEBI" id="CHEBI:173112"/>
        <dbReference type="EC" id="2.7.7.7"/>
    </reaction>
</comment>
<dbReference type="CDD" id="cd06131">
    <property type="entry name" value="DNA_pol_III_epsilon_Ecoli_like"/>
    <property type="match status" value="1"/>
</dbReference>
<keyword evidence="10 18" id="KW-0269">Exonuclease</keyword>
<keyword evidence="13 17" id="KW-0464">Manganese</keyword>
<evidence type="ECO:0000313" key="21">
    <source>
        <dbReference type="Proteomes" id="UP000587991"/>
    </source>
</evidence>
<evidence type="ECO:0000256" key="16">
    <source>
        <dbReference type="PIRSR" id="PIRSR606309-2"/>
    </source>
</evidence>
<evidence type="ECO:0000256" key="12">
    <source>
        <dbReference type="ARBA" id="ARBA00022932"/>
    </source>
</evidence>
<dbReference type="SMART" id="SM00479">
    <property type="entry name" value="EXOIII"/>
    <property type="match status" value="1"/>
</dbReference>
<keyword evidence="7 18" id="KW-0540">Nuclease</keyword>
<dbReference type="InterPro" id="IPR006309">
    <property type="entry name" value="DnaQ_proteo"/>
</dbReference>
<keyword evidence="4 18" id="KW-0808">Transferase</keyword>
<feature type="binding site" evidence="16">
    <location>
        <position position="57"/>
    </location>
    <ligand>
        <name>substrate</name>
    </ligand>
</feature>
<comment type="cofactor">
    <cofactor evidence="17">
        <name>Mg(2+)</name>
        <dbReference type="ChEBI" id="CHEBI:18420"/>
    </cofactor>
    <cofactor evidence="17">
        <name>Mn(2+)</name>
        <dbReference type="ChEBI" id="CHEBI:29035"/>
    </cofactor>
    <text evidence="17">Binds 2 divalent metal cations. Magnesium or manganese.</text>
</comment>
<dbReference type="AlphaFoldDB" id="A0A847S1M4"/>
<dbReference type="NCBIfam" id="NF004316">
    <property type="entry name" value="PRK05711.1"/>
    <property type="match status" value="1"/>
</dbReference>
<feature type="binding site" evidence="17">
    <location>
        <position position="157"/>
    </location>
    <ligand>
        <name>a divalent metal cation</name>
        <dbReference type="ChEBI" id="CHEBI:60240"/>
        <label>1</label>
        <note>catalytic</note>
    </ligand>
</feature>
<comment type="function">
    <text evidence="18">DNA polymerase III is a complex, multichain enzyme responsible for most of the replicative synthesis in bacteria. The epsilon subunit contain the editing function and is a proofreading 3'-5' exonuclease.</text>
</comment>
<evidence type="ECO:0000256" key="17">
    <source>
        <dbReference type="PIRSR" id="PIRSR606309-3"/>
    </source>
</evidence>
<comment type="cofactor">
    <cofactor evidence="1 18">
        <name>Mn(2+)</name>
        <dbReference type="ChEBI" id="CHEBI:29035"/>
    </cofactor>
</comment>
<evidence type="ECO:0000256" key="14">
    <source>
        <dbReference type="ARBA" id="ARBA00049244"/>
    </source>
</evidence>
<evidence type="ECO:0000256" key="5">
    <source>
        <dbReference type="ARBA" id="ARBA00022695"/>
    </source>
</evidence>
<sequence>MRQIVLDTETTGLEHKQGNRILELACLELSNRRPTQRTLHFYINPERESEEGALRVHGLDSAFLADKPKFHEIVDDFLAFVEGAELVIHNAPFDIGFLDAELARLGKPSIRSYCPSVLDTLALAKDLRPGKRNNLDALCRDYGVDNSGRTLHGALLDAELLAEVYLEMTRGQESLMMDIEPSPAAHSHNTVASDAPAIRPRIRSLSAEEQAVHAEYLAGLEKANKAPSLWQTLQADSAA</sequence>
<accession>A0A847S1M4</accession>
<keyword evidence="9 18" id="KW-0378">Hydrolase</keyword>
<feature type="binding site" evidence="17">
    <location>
        <position position="9"/>
    </location>
    <ligand>
        <name>a divalent metal cation</name>
        <dbReference type="ChEBI" id="CHEBI:60240"/>
        <label>1</label>
        <note>catalytic</note>
    </ligand>
</feature>
<keyword evidence="12 18" id="KW-0239">DNA-directed DNA polymerase</keyword>
<gene>
    <name evidence="18 20" type="primary">dnaQ</name>
    <name evidence="20" type="ORF">HF682_00465</name>
</gene>
<dbReference type="FunFam" id="3.30.420.10:FF:000012">
    <property type="entry name" value="DNA polymerase III subunit epsilon"/>
    <property type="match status" value="1"/>
</dbReference>
<evidence type="ECO:0000256" key="4">
    <source>
        <dbReference type="ARBA" id="ARBA00022679"/>
    </source>
</evidence>
<dbReference type="Gene3D" id="3.30.420.10">
    <property type="entry name" value="Ribonuclease H-like superfamily/Ribonuclease H"/>
    <property type="match status" value="1"/>
</dbReference>
<evidence type="ECO:0000256" key="7">
    <source>
        <dbReference type="ARBA" id="ARBA00022722"/>
    </source>
</evidence>
<evidence type="ECO:0000256" key="18">
    <source>
        <dbReference type="RuleBase" id="RU364087"/>
    </source>
</evidence>
<dbReference type="InterPro" id="IPR013520">
    <property type="entry name" value="Ribonucl_H"/>
</dbReference>
<evidence type="ECO:0000259" key="19">
    <source>
        <dbReference type="SMART" id="SM00479"/>
    </source>
</evidence>
<dbReference type="GO" id="GO:0046872">
    <property type="term" value="F:metal ion binding"/>
    <property type="evidence" value="ECO:0007669"/>
    <property type="project" value="UniProtKB-KW"/>
</dbReference>
<evidence type="ECO:0000256" key="10">
    <source>
        <dbReference type="ARBA" id="ARBA00022839"/>
    </source>
</evidence>
<comment type="subunit">
    <text evidence="18">DNA polymerase III contains a core (composed of alpha, epsilon and theta chains) that associates with a tau subunit. This core dimerizes to form the POLIII' complex. PolIII' associates with the gamma complex (composed of gamma, delta, delta', psi and chi chains) and with the beta chain to form the complete DNA polymerase III complex.</text>
</comment>
<keyword evidence="5 18" id="KW-0548">Nucleotidyltransferase</keyword>
<evidence type="ECO:0000256" key="15">
    <source>
        <dbReference type="PIRSR" id="PIRSR606309-1"/>
    </source>
</evidence>
<dbReference type="Proteomes" id="UP000587991">
    <property type="component" value="Unassembled WGS sequence"/>
</dbReference>
<evidence type="ECO:0000256" key="9">
    <source>
        <dbReference type="ARBA" id="ARBA00022801"/>
    </source>
</evidence>
<dbReference type="InterPro" id="IPR012337">
    <property type="entry name" value="RNaseH-like_sf"/>
</dbReference>
<feature type="active site" description="Proton acceptor" evidence="15">
    <location>
        <position position="152"/>
    </location>
</feature>
<feature type="binding site" evidence="17">
    <location>
        <position position="7"/>
    </location>
    <ligand>
        <name>a divalent metal cation</name>
        <dbReference type="ChEBI" id="CHEBI:60240"/>
        <label>1</label>
        <note>catalytic</note>
    </ligand>
</feature>
<protein>
    <recommendedName>
        <fullName evidence="3 18">DNA polymerase III subunit epsilon</fullName>
        <ecNumber evidence="2 18">2.7.7.7</ecNumber>
    </recommendedName>
</protein>
<dbReference type="NCBIfam" id="TIGR00573">
    <property type="entry name" value="dnaq"/>
    <property type="match status" value="1"/>
</dbReference>
<keyword evidence="21" id="KW-1185">Reference proteome</keyword>
<dbReference type="GO" id="GO:0045004">
    <property type="term" value="P:DNA replication proofreading"/>
    <property type="evidence" value="ECO:0007669"/>
    <property type="project" value="TreeGrafter"/>
</dbReference>
<evidence type="ECO:0000256" key="6">
    <source>
        <dbReference type="ARBA" id="ARBA00022705"/>
    </source>
</evidence>
<feature type="binding site" evidence="16">
    <location>
        <position position="157"/>
    </location>
    <ligand>
        <name>substrate</name>
    </ligand>
</feature>
<dbReference type="PANTHER" id="PTHR30231">
    <property type="entry name" value="DNA POLYMERASE III SUBUNIT EPSILON"/>
    <property type="match status" value="1"/>
</dbReference>
<dbReference type="InterPro" id="IPR006054">
    <property type="entry name" value="DnaQ"/>
</dbReference>
<evidence type="ECO:0000256" key="13">
    <source>
        <dbReference type="ARBA" id="ARBA00023211"/>
    </source>
</evidence>
<evidence type="ECO:0000256" key="8">
    <source>
        <dbReference type="ARBA" id="ARBA00022723"/>
    </source>
</evidence>
<comment type="caution">
    <text evidence="20">The sequence shown here is derived from an EMBL/GenBank/DDBJ whole genome shotgun (WGS) entry which is preliminary data.</text>
</comment>
<feature type="binding site" evidence="16">
    <location>
        <position position="7"/>
    </location>
    <ligand>
        <name>substrate</name>
    </ligand>
</feature>
<dbReference type="SUPFAM" id="SSF53098">
    <property type="entry name" value="Ribonuclease H-like"/>
    <property type="match status" value="1"/>
</dbReference>
<evidence type="ECO:0000256" key="1">
    <source>
        <dbReference type="ARBA" id="ARBA00001936"/>
    </source>
</evidence>
<keyword evidence="8 17" id="KW-0479">Metal-binding</keyword>
<dbReference type="NCBIfam" id="TIGR01406">
    <property type="entry name" value="dnaQ_proteo"/>
    <property type="match status" value="1"/>
</dbReference>
<dbReference type="EMBL" id="JABAIM010000001">
    <property type="protein sequence ID" value="NLR73633.1"/>
    <property type="molecule type" value="Genomic_DNA"/>
</dbReference>